<organism evidence="2 3">
    <name type="scientific">Romanomermis culicivorax</name>
    <name type="common">Nematode worm</name>
    <dbReference type="NCBI Taxonomy" id="13658"/>
    <lineage>
        <taxon>Eukaryota</taxon>
        <taxon>Metazoa</taxon>
        <taxon>Ecdysozoa</taxon>
        <taxon>Nematoda</taxon>
        <taxon>Enoplea</taxon>
        <taxon>Dorylaimia</taxon>
        <taxon>Mermithida</taxon>
        <taxon>Mermithoidea</taxon>
        <taxon>Mermithidae</taxon>
        <taxon>Romanomermis</taxon>
    </lineage>
</organism>
<protein>
    <submittedName>
        <fullName evidence="3">Uncharacterized protein</fullName>
    </submittedName>
</protein>
<keyword evidence="1" id="KW-0472">Membrane</keyword>
<evidence type="ECO:0000313" key="3">
    <source>
        <dbReference type="WBParaSite" id="nRc.2.0.1.t29520-RA"/>
    </source>
</evidence>
<name>A0A915JT61_ROMCU</name>
<dbReference type="AlphaFoldDB" id="A0A915JT61"/>
<evidence type="ECO:0000313" key="2">
    <source>
        <dbReference type="Proteomes" id="UP000887565"/>
    </source>
</evidence>
<keyword evidence="1" id="KW-1133">Transmembrane helix</keyword>
<sequence>MDDRRRQYASPFPLSSPMSPYLDIDRSIFKTEPQYIMQEGASQRRGRFEMALPQIGACVIAGACIGGMQGLYRSVKAQPVLSGGGGLLQAARRAHFLNAFTKYAFLDEPISSVRGTGEFLVFFGFGAVFFSGTPVNSAANDSLTPLAQKNSLVHSRVGSWLEKMCVRRIDRLCRRRTLLPNNETRDRRTSDIQTCAVEVLEKKEPRLIIFRLTIVYQKPDHLIRSVFISVRRSLGSQCSSNSDCSKDIFRGECVNEVCQCQSAYKPACPPNAPCQCVSRVLGDQCAQDQDCTTSIPNSVCTSSTCQCATGYSPNLCRQCVISHQFENAMPQSINALSVPYYTGHFQNLGIFG</sequence>
<evidence type="ECO:0000256" key="1">
    <source>
        <dbReference type="SAM" id="Phobius"/>
    </source>
</evidence>
<keyword evidence="1" id="KW-0812">Transmembrane</keyword>
<accession>A0A915JT61</accession>
<feature type="transmembrane region" description="Helical" evidence="1">
    <location>
        <begin position="51"/>
        <end position="72"/>
    </location>
</feature>
<reference evidence="3" key="1">
    <citation type="submission" date="2022-11" db="UniProtKB">
        <authorList>
            <consortium name="WormBaseParasite"/>
        </authorList>
    </citation>
    <scope>IDENTIFICATION</scope>
</reference>
<dbReference type="Proteomes" id="UP000887565">
    <property type="component" value="Unplaced"/>
</dbReference>
<proteinExistence type="predicted"/>
<keyword evidence="2" id="KW-1185">Reference proteome</keyword>
<dbReference type="WBParaSite" id="nRc.2.0.1.t29520-RA">
    <property type="protein sequence ID" value="nRc.2.0.1.t29520-RA"/>
    <property type="gene ID" value="nRc.2.0.1.g29520"/>
</dbReference>